<keyword evidence="3" id="KW-0547">Nucleotide-binding</keyword>
<name>A0ABY6LHA6_9ARAC</name>
<evidence type="ECO:0000256" key="4">
    <source>
        <dbReference type="ARBA" id="ARBA00022840"/>
    </source>
</evidence>
<dbReference type="Pfam" id="PF10609">
    <property type="entry name" value="ParA"/>
    <property type="match status" value="1"/>
</dbReference>
<dbReference type="InterPro" id="IPR027417">
    <property type="entry name" value="P-loop_NTPase"/>
</dbReference>
<keyword evidence="1" id="KW-0004">4Fe-4S</keyword>
<dbReference type="Gene3D" id="3.40.50.300">
    <property type="entry name" value="P-loop containing nucleotide triphosphate hydrolases"/>
    <property type="match status" value="1"/>
</dbReference>
<reference evidence="7 8" key="1">
    <citation type="submission" date="2022-01" db="EMBL/GenBank/DDBJ databases">
        <title>A chromosomal length assembly of Cordylochernes scorpioides.</title>
        <authorList>
            <person name="Zeh D."/>
            <person name="Zeh J."/>
        </authorList>
    </citation>
    <scope>NUCLEOTIDE SEQUENCE [LARGE SCALE GENOMIC DNA]</scope>
    <source>
        <strain evidence="7">IN4F17</strain>
        <tissue evidence="7">Whole Body</tissue>
    </source>
</reference>
<protein>
    <submittedName>
        <fullName evidence="7">CFD1</fullName>
    </submittedName>
</protein>
<dbReference type="PANTHER" id="PTHR23264:SF19">
    <property type="entry name" value="CYTOSOLIC FE-S CLUSTER ASSEMBLY FACTOR NUBP2"/>
    <property type="match status" value="1"/>
</dbReference>
<dbReference type="InterPro" id="IPR033756">
    <property type="entry name" value="YlxH/NBP35"/>
</dbReference>
<accession>A0ABY6LHA6</accession>
<keyword evidence="5" id="KW-0408">Iron</keyword>
<dbReference type="PANTHER" id="PTHR23264">
    <property type="entry name" value="NUCLEOTIDE-BINDING PROTEIN NBP35 YEAST -RELATED"/>
    <property type="match status" value="1"/>
</dbReference>
<evidence type="ECO:0000256" key="1">
    <source>
        <dbReference type="ARBA" id="ARBA00022485"/>
    </source>
</evidence>
<evidence type="ECO:0000256" key="2">
    <source>
        <dbReference type="ARBA" id="ARBA00022723"/>
    </source>
</evidence>
<dbReference type="EMBL" id="CP092879">
    <property type="protein sequence ID" value="UYV79577.1"/>
    <property type="molecule type" value="Genomic_DNA"/>
</dbReference>
<keyword evidence="4" id="KW-0067">ATP-binding</keyword>
<keyword evidence="6" id="KW-0411">Iron-sulfur</keyword>
<dbReference type="Proteomes" id="UP001235939">
    <property type="component" value="Chromosome 17"/>
</dbReference>
<evidence type="ECO:0000256" key="3">
    <source>
        <dbReference type="ARBA" id="ARBA00022741"/>
    </source>
</evidence>
<evidence type="ECO:0000256" key="5">
    <source>
        <dbReference type="ARBA" id="ARBA00023004"/>
    </source>
</evidence>
<evidence type="ECO:0000313" key="7">
    <source>
        <dbReference type="EMBL" id="UYV79577.1"/>
    </source>
</evidence>
<sequence length="90" mass="9777">MVRTGPSDKLADPQVRGQVGLLDVDLTGPSIPHMLGLEGASVHQCDQGWVPVYADQEQRLAVMSLGFLLSSKNDAVIWRGPKKNGSFFQN</sequence>
<proteinExistence type="predicted"/>
<keyword evidence="2" id="KW-0479">Metal-binding</keyword>
<dbReference type="InterPro" id="IPR019591">
    <property type="entry name" value="Mrp/NBP35_ATP-bd"/>
</dbReference>
<gene>
    <name evidence="7" type="ORF">LAZ67_17003159</name>
</gene>
<evidence type="ECO:0000313" key="8">
    <source>
        <dbReference type="Proteomes" id="UP001235939"/>
    </source>
</evidence>
<organism evidence="7 8">
    <name type="scientific">Cordylochernes scorpioides</name>
    <dbReference type="NCBI Taxonomy" id="51811"/>
    <lineage>
        <taxon>Eukaryota</taxon>
        <taxon>Metazoa</taxon>
        <taxon>Ecdysozoa</taxon>
        <taxon>Arthropoda</taxon>
        <taxon>Chelicerata</taxon>
        <taxon>Arachnida</taxon>
        <taxon>Pseudoscorpiones</taxon>
        <taxon>Cheliferoidea</taxon>
        <taxon>Chernetidae</taxon>
        <taxon>Cordylochernes</taxon>
    </lineage>
</organism>
<keyword evidence="8" id="KW-1185">Reference proteome</keyword>
<evidence type="ECO:0000256" key="6">
    <source>
        <dbReference type="ARBA" id="ARBA00023014"/>
    </source>
</evidence>